<dbReference type="AlphaFoldDB" id="M6C482"/>
<name>M6C482_LEPBO</name>
<organism evidence="1 2">
    <name type="scientific">Leptospira borgpetersenii serovar Hardjo-bovis str. Sponselee</name>
    <dbReference type="NCBI Taxonomy" id="1303729"/>
    <lineage>
        <taxon>Bacteria</taxon>
        <taxon>Pseudomonadati</taxon>
        <taxon>Spirochaetota</taxon>
        <taxon>Spirochaetia</taxon>
        <taxon>Leptospirales</taxon>
        <taxon>Leptospiraceae</taxon>
        <taxon>Leptospira</taxon>
    </lineage>
</organism>
<gene>
    <name evidence="1" type="ORF">LEP1GSC016_0214</name>
</gene>
<comment type="caution">
    <text evidence="1">The sequence shown here is derived from an EMBL/GenBank/DDBJ whole genome shotgun (WGS) entry which is preliminary data.</text>
</comment>
<dbReference type="Proteomes" id="UP000011873">
    <property type="component" value="Unassembled WGS sequence"/>
</dbReference>
<proteinExistence type="predicted"/>
<protein>
    <submittedName>
        <fullName evidence="1">Uncharacterized protein</fullName>
    </submittedName>
</protein>
<sequence length="41" mass="4789">MSDRIYSELHNKVHNPIELLKNLIMTIHKTASIDRSGNKNR</sequence>
<reference evidence="1 2" key="1">
    <citation type="submission" date="2013-01" db="EMBL/GenBank/DDBJ databases">
        <authorList>
            <person name="Harkins D.M."/>
            <person name="Durkin A.S."/>
            <person name="Brinkac L.M."/>
            <person name="Haft D.H."/>
            <person name="Selengut J.D."/>
            <person name="Sanka R."/>
            <person name="DePew J."/>
            <person name="Purushe J."/>
            <person name="Galloway R.L."/>
            <person name="Vinetz J.M."/>
            <person name="Sutton G.G."/>
            <person name="Nierman W.C."/>
            <person name="Fouts D.E."/>
        </authorList>
    </citation>
    <scope>NUCLEOTIDE SEQUENCE [LARGE SCALE GENOMIC DNA]</scope>
    <source>
        <strain evidence="1 2">Sponselee CDC</strain>
    </source>
</reference>
<dbReference type="PATRIC" id="fig|1218567.3.peg.964"/>
<evidence type="ECO:0000313" key="2">
    <source>
        <dbReference type="Proteomes" id="UP000011873"/>
    </source>
</evidence>
<dbReference type="EMBL" id="ANMU01000039">
    <property type="protein sequence ID" value="EMJ83603.1"/>
    <property type="molecule type" value="Genomic_DNA"/>
</dbReference>
<evidence type="ECO:0000313" key="1">
    <source>
        <dbReference type="EMBL" id="EMJ83603.1"/>
    </source>
</evidence>
<accession>M6C482</accession>